<proteinExistence type="predicted"/>
<gene>
    <name evidence="2" type="ORF">HNR36_001980</name>
</gene>
<sequence>MSHLYTFMVGIHILGAIVGIGPTLFVYRMLKACENSDELVVTHKMIAKLNALSSIGFGLLFISGLVMGFLNRALFQSAWYLLAIALMVILAVYSSIFIEPKMKSMLKISMENKGKHIPVEYTELLRKISVSNIVEKSLIVMILVLMVFKPF</sequence>
<dbReference type="Pfam" id="PF10027">
    <property type="entry name" value="DUF2269"/>
    <property type="match status" value="1"/>
</dbReference>
<dbReference type="Proteomes" id="UP000557217">
    <property type="component" value="Unassembled WGS sequence"/>
</dbReference>
<evidence type="ECO:0000313" key="3">
    <source>
        <dbReference type="Proteomes" id="UP000557217"/>
    </source>
</evidence>
<dbReference type="EMBL" id="JACHGZ010000024">
    <property type="protein sequence ID" value="MBB5149588.1"/>
    <property type="molecule type" value="Genomic_DNA"/>
</dbReference>
<dbReference type="RefSeq" id="WP_016838893.1">
    <property type="nucleotide sequence ID" value="NZ_JAAXPW010000018.1"/>
</dbReference>
<accession>A0A840PZD6</accession>
<organism evidence="2 3">
    <name type="scientific">Ureibacillus thermosphaericus</name>
    <dbReference type="NCBI Taxonomy" id="51173"/>
    <lineage>
        <taxon>Bacteria</taxon>
        <taxon>Bacillati</taxon>
        <taxon>Bacillota</taxon>
        <taxon>Bacilli</taxon>
        <taxon>Bacillales</taxon>
        <taxon>Caryophanaceae</taxon>
        <taxon>Ureibacillus</taxon>
    </lineage>
</organism>
<keyword evidence="1" id="KW-0812">Transmembrane</keyword>
<evidence type="ECO:0000256" key="1">
    <source>
        <dbReference type="SAM" id="Phobius"/>
    </source>
</evidence>
<feature type="transmembrane region" description="Helical" evidence="1">
    <location>
        <begin position="77"/>
        <end position="98"/>
    </location>
</feature>
<feature type="transmembrane region" description="Helical" evidence="1">
    <location>
        <begin position="6"/>
        <end position="30"/>
    </location>
</feature>
<dbReference type="AlphaFoldDB" id="A0A840PZD6"/>
<protein>
    <submittedName>
        <fullName evidence="2">Putative membrane protein</fullName>
    </submittedName>
</protein>
<evidence type="ECO:0000313" key="2">
    <source>
        <dbReference type="EMBL" id="MBB5149588.1"/>
    </source>
</evidence>
<name>A0A840PZD6_URETH</name>
<keyword evidence="1" id="KW-0472">Membrane</keyword>
<dbReference type="InterPro" id="IPR018729">
    <property type="entry name" value="DUF2269_transmembrane"/>
</dbReference>
<comment type="caution">
    <text evidence="2">The sequence shown here is derived from an EMBL/GenBank/DDBJ whole genome shotgun (WGS) entry which is preliminary data.</text>
</comment>
<feature type="transmembrane region" description="Helical" evidence="1">
    <location>
        <begin position="51"/>
        <end position="71"/>
    </location>
</feature>
<keyword evidence="1" id="KW-1133">Transmembrane helix</keyword>
<reference evidence="2 3" key="1">
    <citation type="submission" date="2020-08" db="EMBL/GenBank/DDBJ databases">
        <title>Genomic Encyclopedia of Type Strains, Phase IV (KMG-IV): sequencing the most valuable type-strain genomes for metagenomic binning, comparative biology and taxonomic classification.</title>
        <authorList>
            <person name="Goeker M."/>
        </authorList>
    </citation>
    <scope>NUCLEOTIDE SEQUENCE [LARGE SCALE GENOMIC DNA]</scope>
    <source>
        <strain evidence="2 3">DSM 10633</strain>
    </source>
</reference>
<keyword evidence="3" id="KW-1185">Reference proteome</keyword>